<reference evidence="3" key="1">
    <citation type="journal article" date="2019" name="Int. J. Syst. Evol. Microbiol.">
        <title>The Global Catalogue of Microorganisms (GCM) 10K type strain sequencing project: providing services to taxonomists for standard genome sequencing and annotation.</title>
        <authorList>
            <consortium name="The Broad Institute Genomics Platform"/>
            <consortium name="The Broad Institute Genome Sequencing Center for Infectious Disease"/>
            <person name="Wu L."/>
            <person name="Ma J."/>
        </authorList>
    </citation>
    <scope>NUCLEOTIDE SEQUENCE [LARGE SCALE GENOMIC DNA]</scope>
    <source>
        <strain evidence="3">KCTC 42986</strain>
    </source>
</reference>
<organism evidence="2 3">
    <name type="scientific">Undibacterium arcticum</name>
    <dbReference type="NCBI Taxonomy" id="1762892"/>
    <lineage>
        <taxon>Bacteria</taxon>
        <taxon>Pseudomonadati</taxon>
        <taxon>Pseudomonadota</taxon>
        <taxon>Betaproteobacteria</taxon>
        <taxon>Burkholderiales</taxon>
        <taxon>Oxalobacteraceae</taxon>
        <taxon>Undibacterium</taxon>
    </lineage>
</organism>
<gene>
    <name evidence="2" type="ORF">ACFOFO_14885</name>
</gene>
<name>A0ABV7F2R4_9BURK</name>
<feature type="chain" id="PRO_5046634038" evidence="1">
    <location>
        <begin position="26"/>
        <end position="261"/>
    </location>
</feature>
<dbReference type="InterPro" id="IPR010239">
    <property type="entry name" value="CHP02001"/>
</dbReference>
<evidence type="ECO:0000313" key="2">
    <source>
        <dbReference type="EMBL" id="MFC3109234.1"/>
    </source>
</evidence>
<dbReference type="Pfam" id="PF09694">
    <property type="entry name" value="Gcw_chp"/>
    <property type="match status" value="1"/>
</dbReference>
<evidence type="ECO:0000256" key="1">
    <source>
        <dbReference type="SAM" id="SignalP"/>
    </source>
</evidence>
<comment type="caution">
    <text evidence="2">The sequence shown here is derived from an EMBL/GenBank/DDBJ whole genome shotgun (WGS) entry which is preliminary data.</text>
</comment>
<dbReference type="RefSeq" id="WP_390321963.1">
    <property type="nucleotide sequence ID" value="NZ_JBHRTP010000045.1"/>
</dbReference>
<dbReference type="EMBL" id="JBHRTP010000045">
    <property type="protein sequence ID" value="MFC3109234.1"/>
    <property type="molecule type" value="Genomic_DNA"/>
</dbReference>
<accession>A0ABV7F2R4</accession>
<feature type="signal peptide" evidence="1">
    <location>
        <begin position="1"/>
        <end position="25"/>
    </location>
</feature>
<keyword evidence="3" id="KW-1185">Reference proteome</keyword>
<evidence type="ECO:0000313" key="3">
    <source>
        <dbReference type="Proteomes" id="UP001595530"/>
    </source>
</evidence>
<protein>
    <submittedName>
        <fullName evidence="2">TorF family putative porin</fullName>
    </submittedName>
</protein>
<sequence>MKKLILAVAVSAVAGGSLCAMPAWAEDAKPEHEVSFNASLVSDYRYRGISQTRLDPALQGGADYVHNPSGFYAGTWLSTIKWVKDIGNGAGSTPLEWDLYAGKKGELVKDVSYDVGALAYVYVNNKLDDVPGFKNANTFEIYGQLGYGPAYIKYSHALTTLFGIPDSKNSGYVDLGANVDLGSDFTLNLHAGYQKVRGVNDSAATYSDYKIGVSKVFNQLGGVTLAVAAVDTNADETFYASPANGKFMGKRALVVSVAKTF</sequence>
<dbReference type="Proteomes" id="UP001595530">
    <property type="component" value="Unassembled WGS sequence"/>
</dbReference>
<dbReference type="NCBIfam" id="TIGR02001">
    <property type="entry name" value="gcw_chp"/>
    <property type="match status" value="1"/>
</dbReference>
<proteinExistence type="predicted"/>
<keyword evidence="1" id="KW-0732">Signal</keyword>